<keyword evidence="10" id="KW-0732">Signal</keyword>
<dbReference type="Proteomes" id="UP000469430">
    <property type="component" value="Unassembled WGS sequence"/>
</dbReference>
<feature type="domain" description="TonB-dependent receptor plug" evidence="12">
    <location>
        <begin position="94"/>
        <end position="196"/>
    </location>
</feature>
<dbReference type="Gene3D" id="2.40.170.20">
    <property type="entry name" value="TonB-dependent receptor, beta-barrel domain"/>
    <property type="match status" value="1"/>
</dbReference>
<evidence type="ECO:0000256" key="3">
    <source>
        <dbReference type="ARBA" id="ARBA00022452"/>
    </source>
</evidence>
<keyword evidence="13" id="KW-0675">Receptor</keyword>
<comment type="similarity">
    <text evidence="8">Belongs to the TonB-dependent receptor family.</text>
</comment>
<evidence type="ECO:0000256" key="5">
    <source>
        <dbReference type="ARBA" id="ARBA00023077"/>
    </source>
</evidence>
<feature type="domain" description="TonB-dependent receptor-like beta-barrel" evidence="11">
    <location>
        <begin position="280"/>
        <end position="669"/>
    </location>
</feature>
<evidence type="ECO:0000256" key="2">
    <source>
        <dbReference type="ARBA" id="ARBA00022448"/>
    </source>
</evidence>
<keyword evidence="6 8" id="KW-0472">Membrane</keyword>
<comment type="subcellular location">
    <subcellularLocation>
        <location evidence="1">Cell outer membrane</location>
        <topology evidence="1">Multi-pass membrane protein</topology>
    </subcellularLocation>
</comment>
<organism evidence="13 14">
    <name type="scientific">Croceibacterium xixiisoli</name>
    <dbReference type="NCBI Taxonomy" id="1476466"/>
    <lineage>
        <taxon>Bacteria</taxon>
        <taxon>Pseudomonadati</taxon>
        <taxon>Pseudomonadota</taxon>
        <taxon>Alphaproteobacteria</taxon>
        <taxon>Sphingomonadales</taxon>
        <taxon>Erythrobacteraceae</taxon>
        <taxon>Croceibacterium</taxon>
    </lineage>
</organism>
<sequence>MVTAMTTTTQSLSRYGTAITASTMAALCLMAVPAHARARLARGSDDADQPASGSNEAAGEARNTAAGNDDNVIIVYGRGERRIGIAGAASEGGVAGADLEVRPLLRPGELLEATPGLIATQHSGGGKANQFFLRGFNLDHGTDLSVTMDGVPMNFRTHGHGQGYLDVNGLIPETVQRVDYRKGPYRADAGDFSFVGSTFITTHDRMDPFALAEVGSYGYRRFVAGGSTQVGGGDLVLVGQAKFNNGPWSLPEDFAGYSGYLKYSLPLGDGTLRASATVFDASWAPTEQLPERAVGTLVDDRYGTLDRTLRGNTERQIFALNYDSDDWRVNAYLQHYDWSLLSNFTYFLEDPVNGDQLRQYDQLWTYGGRLERTVRLGETLSLRAGVEGRVDDIGRVGLDETIEGVKEFTVGAFAVNESSVGVYAEAIWKPVERLMLIGGARGDFYRFSTRALEGESSWSGVVKDSIFTPKIGANYQVFDGVALYANYGEGFHSNDARGVTNPDDPAPGLVKGNFKEVGGRIEHGGLILSGVYWWSQIASELIYVGDAGAVEPSDPSKRHGYELTAFWKPLSWLAIDGVWTASHARFVGLPEGENYVPGALEAAGELGVSAIFPEFNAAARLRYLGPHALIEDNSQRGQQTALVNLRGAWTPRNLGGLTGLELYGEVLNVFDSEGDDIDYFYVTRLPGEPADGIEGRNSRIVEPRQFRVGAKMTF</sequence>
<dbReference type="Pfam" id="PF07715">
    <property type="entry name" value="Plug"/>
    <property type="match status" value="1"/>
</dbReference>
<dbReference type="SUPFAM" id="SSF56935">
    <property type="entry name" value="Porins"/>
    <property type="match status" value="1"/>
</dbReference>
<protein>
    <submittedName>
        <fullName evidence="13">TonB-dependent receptor</fullName>
    </submittedName>
</protein>
<dbReference type="Gene3D" id="2.170.130.10">
    <property type="entry name" value="TonB-dependent receptor, plug domain"/>
    <property type="match status" value="1"/>
</dbReference>
<accession>A0A6I4TRQ5</accession>
<dbReference type="AlphaFoldDB" id="A0A6I4TRQ5"/>
<dbReference type="EMBL" id="WTYJ01000001">
    <property type="protein sequence ID" value="MXO97821.1"/>
    <property type="molecule type" value="Genomic_DNA"/>
</dbReference>
<proteinExistence type="inferred from homology"/>
<dbReference type="InterPro" id="IPR012910">
    <property type="entry name" value="Plug_dom"/>
</dbReference>
<dbReference type="GO" id="GO:0044718">
    <property type="term" value="P:siderophore transmembrane transport"/>
    <property type="evidence" value="ECO:0007669"/>
    <property type="project" value="TreeGrafter"/>
</dbReference>
<evidence type="ECO:0000256" key="6">
    <source>
        <dbReference type="ARBA" id="ARBA00023136"/>
    </source>
</evidence>
<dbReference type="PANTHER" id="PTHR30069">
    <property type="entry name" value="TONB-DEPENDENT OUTER MEMBRANE RECEPTOR"/>
    <property type="match status" value="1"/>
</dbReference>
<dbReference type="GO" id="GO:0009279">
    <property type="term" value="C:cell outer membrane"/>
    <property type="evidence" value="ECO:0007669"/>
    <property type="project" value="UniProtKB-SubCell"/>
</dbReference>
<keyword evidence="7" id="KW-0998">Cell outer membrane</keyword>
<name>A0A6I4TRQ5_9SPHN</name>
<gene>
    <name evidence="13" type="ORF">GRI97_02315</name>
</gene>
<reference evidence="13 14" key="1">
    <citation type="submission" date="2019-12" db="EMBL/GenBank/DDBJ databases">
        <title>Genomic-based taxomic classification of the family Erythrobacteraceae.</title>
        <authorList>
            <person name="Xu L."/>
        </authorList>
    </citation>
    <scope>NUCLEOTIDE SEQUENCE [LARGE SCALE GENOMIC DNA]</scope>
    <source>
        <strain evidence="13 14">S36</strain>
    </source>
</reference>
<keyword evidence="3" id="KW-1134">Transmembrane beta strand</keyword>
<feature type="chain" id="PRO_5026018518" evidence="10">
    <location>
        <begin position="37"/>
        <end position="714"/>
    </location>
</feature>
<evidence type="ECO:0000259" key="12">
    <source>
        <dbReference type="Pfam" id="PF07715"/>
    </source>
</evidence>
<keyword evidence="14" id="KW-1185">Reference proteome</keyword>
<feature type="region of interest" description="Disordered" evidence="9">
    <location>
        <begin position="41"/>
        <end position="64"/>
    </location>
</feature>
<evidence type="ECO:0000256" key="10">
    <source>
        <dbReference type="SAM" id="SignalP"/>
    </source>
</evidence>
<dbReference type="InterPro" id="IPR036942">
    <property type="entry name" value="Beta-barrel_TonB_sf"/>
</dbReference>
<evidence type="ECO:0000256" key="9">
    <source>
        <dbReference type="SAM" id="MobiDB-lite"/>
    </source>
</evidence>
<dbReference type="PANTHER" id="PTHR30069:SF36">
    <property type="entry name" value="BLL6948 PROTEIN"/>
    <property type="match status" value="1"/>
</dbReference>
<keyword evidence="2" id="KW-0813">Transport</keyword>
<evidence type="ECO:0000259" key="11">
    <source>
        <dbReference type="Pfam" id="PF00593"/>
    </source>
</evidence>
<evidence type="ECO:0000256" key="1">
    <source>
        <dbReference type="ARBA" id="ARBA00004571"/>
    </source>
</evidence>
<comment type="caution">
    <text evidence="13">The sequence shown here is derived from an EMBL/GenBank/DDBJ whole genome shotgun (WGS) entry which is preliminary data.</text>
</comment>
<evidence type="ECO:0000256" key="8">
    <source>
        <dbReference type="RuleBase" id="RU003357"/>
    </source>
</evidence>
<feature type="signal peptide" evidence="10">
    <location>
        <begin position="1"/>
        <end position="36"/>
    </location>
</feature>
<dbReference type="InterPro" id="IPR037066">
    <property type="entry name" value="Plug_dom_sf"/>
</dbReference>
<keyword evidence="5 8" id="KW-0798">TonB box</keyword>
<evidence type="ECO:0000313" key="13">
    <source>
        <dbReference type="EMBL" id="MXO97821.1"/>
    </source>
</evidence>
<evidence type="ECO:0000256" key="7">
    <source>
        <dbReference type="ARBA" id="ARBA00023237"/>
    </source>
</evidence>
<dbReference type="InterPro" id="IPR000531">
    <property type="entry name" value="Beta-barrel_TonB"/>
</dbReference>
<keyword evidence="4" id="KW-0812">Transmembrane</keyword>
<dbReference type="InterPro" id="IPR039426">
    <property type="entry name" value="TonB-dep_rcpt-like"/>
</dbReference>
<evidence type="ECO:0000256" key="4">
    <source>
        <dbReference type="ARBA" id="ARBA00022692"/>
    </source>
</evidence>
<evidence type="ECO:0000313" key="14">
    <source>
        <dbReference type="Proteomes" id="UP000469430"/>
    </source>
</evidence>
<dbReference type="GO" id="GO:0015344">
    <property type="term" value="F:siderophore uptake transmembrane transporter activity"/>
    <property type="evidence" value="ECO:0007669"/>
    <property type="project" value="TreeGrafter"/>
</dbReference>
<dbReference type="Pfam" id="PF00593">
    <property type="entry name" value="TonB_dep_Rec_b-barrel"/>
    <property type="match status" value="1"/>
</dbReference>